<dbReference type="InterPro" id="IPR011761">
    <property type="entry name" value="ATP-grasp"/>
</dbReference>
<dbReference type="GO" id="GO:0005524">
    <property type="term" value="F:ATP binding"/>
    <property type="evidence" value="ECO:0007669"/>
    <property type="project" value="UniProtKB-UniRule"/>
</dbReference>
<dbReference type="SUPFAM" id="SSF56059">
    <property type="entry name" value="Glutathione synthetase ATP-binding domain-like"/>
    <property type="match status" value="1"/>
</dbReference>
<accession>A0A917C548</accession>
<reference evidence="3" key="2">
    <citation type="submission" date="2020-09" db="EMBL/GenBank/DDBJ databases">
        <authorList>
            <person name="Sun Q."/>
            <person name="Zhou Y."/>
        </authorList>
    </citation>
    <scope>NUCLEOTIDE SEQUENCE</scope>
    <source>
        <strain evidence="3">CGMCC 1.16134</strain>
    </source>
</reference>
<evidence type="ECO:0000313" key="3">
    <source>
        <dbReference type="EMBL" id="GGF71198.1"/>
    </source>
</evidence>
<keyword evidence="1" id="KW-0067">ATP-binding</keyword>
<comment type="caution">
    <text evidence="3">The sequence shown here is derived from an EMBL/GenBank/DDBJ whole genome shotgun (WGS) entry which is preliminary data.</text>
</comment>
<keyword evidence="1" id="KW-0547">Nucleotide-binding</keyword>
<name>A0A917C548_9BACL</name>
<protein>
    <recommendedName>
        <fullName evidence="2">ATP-grasp domain-containing protein</fullName>
    </recommendedName>
</protein>
<dbReference type="AlphaFoldDB" id="A0A917C548"/>
<reference evidence="3" key="1">
    <citation type="journal article" date="2014" name="Int. J. Syst. Evol. Microbiol.">
        <title>Complete genome sequence of Corynebacterium casei LMG S-19264T (=DSM 44701T), isolated from a smear-ripened cheese.</title>
        <authorList>
            <consortium name="US DOE Joint Genome Institute (JGI-PGF)"/>
            <person name="Walter F."/>
            <person name="Albersmeier A."/>
            <person name="Kalinowski J."/>
            <person name="Ruckert C."/>
        </authorList>
    </citation>
    <scope>NUCLEOTIDE SEQUENCE</scope>
    <source>
        <strain evidence="3">CGMCC 1.16134</strain>
    </source>
</reference>
<evidence type="ECO:0000256" key="1">
    <source>
        <dbReference type="PROSITE-ProRule" id="PRU00409"/>
    </source>
</evidence>
<dbReference type="EMBL" id="BMKR01000005">
    <property type="protein sequence ID" value="GGF71198.1"/>
    <property type="molecule type" value="Genomic_DNA"/>
</dbReference>
<dbReference type="Gene3D" id="3.40.50.20">
    <property type="match status" value="1"/>
</dbReference>
<dbReference type="GO" id="GO:0046872">
    <property type="term" value="F:metal ion binding"/>
    <property type="evidence" value="ECO:0007669"/>
    <property type="project" value="InterPro"/>
</dbReference>
<proteinExistence type="predicted"/>
<evidence type="ECO:0000313" key="4">
    <source>
        <dbReference type="Proteomes" id="UP000637643"/>
    </source>
</evidence>
<dbReference type="RefSeq" id="WP_189023558.1">
    <property type="nucleotide sequence ID" value="NZ_BMKR01000005.1"/>
</dbReference>
<evidence type="ECO:0000259" key="2">
    <source>
        <dbReference type="PROSITE" id="PS50975"/>
    </source>
</evidence>
<keyword evidence="4" id="KW-1185">Reference proteome</keyword>
<feature type="domain" description="ATP-grasp" evidence="2">
    <location>
        <begin position="130"/>
        <end position="326"/>
    </location>
</feature>
<sequence length="418" mass="47211">MTISSQHKQVSTGYKILITGGRAPVALELARLLKQSGHRVFVAESAAYHLCRVSAAVEQSFQVPPPRQQPEAYLQELERLILQFQMDILIPTCEEIFYIARGLERLGSHCRVLCSERAMLRRLHHKGDFIAWAKELGLAVPETVLVTEREEWRRLLEDDVRIKRTVVLKPAYSRFAAQAIVPRKTGRVQHTNPVQVQDRYRKVYPEVSSASPWVAQQYIQGTAICTYSVVHEGTVVAHAAYGSVYRTGNVGASVHFESLEHPRVLEWVRRFAGGIGFSGQIGFDFIEDRQGMLYPIECNPRATSGIHLFAPADGLERALLDPEQLVRSGGVIRPQSGRKVMLTLPMLACGLRRNRNLGAWKAWGKALREAEDAVCRKEDRRPFAEQLRVVYAAFRTSRQKKISITEALTDDIEWNGES</sequence>
<dbReference type="PROSITE" id="PS50975">
    <property type="entry name" value="ATP_GRASP"/>
    <property type="match status" value="1"/>
</dbReference>
<gene>
    <name evidence="3" type="ORF">GCM10010912_15480</name>
</gene>
<dbReference type="Proteomes" id="UP000637643">
    <property type="component" value="Unassembled WGS sequence"/>
</dbReference>
<dbReference type="Gene3D" id="3.30.470.20">
    <property type="entry name" value="ATP-grasp fold, B domain"/>
    <property type="match status" value="1"/>
</dbReference>
<organism evidence="3 4">
    <name type="scientific">Paenibacillus albidus</name>
    <dbReference type="NCBI Taxonomy" id="2041023"/>
    <lineage>
        <taxon>Bacteria</taxon>
        <taxon>Bacillati</taxon>
        <taxon>Bacillota</taxon>
        <taxon>Bacilli</taxon>
        <taxon>Bacillales</taxon>
        <taxon>Paenibacillaceae</taxon>
        <taxon>Paenibacillus</taxon>
    </lineage>
</organism>